<dbReference type="AlphaFoldDB" id="A0A1M7DMW2"/>
<feature type="region of interest" description="Disordered" evidence="1">
    <location>
        <begin position="117"/>
        <end position="140"/>
    </location>
</feature>
<sequence>MRARMPGLPEDFDQRGVICIDGHPVPRALWHAVRPKGAVTEITFHAAPMGGGGGKKNPLATIAAIALTVVTGNIASGKLLGGLTGAAAAGQATVASVALAAGVSLVGSLALSSLVKPPTWMGGNDDPRRQDRGAASASGNVLEPNAAIPRVIGTRKVYPPMAMEPLTYFQGPDEIVEAAYVLAGPHQLEDIRIGPAPVASMADVEVETREGWLGEAPVYLLSRQGRTEAINSELRAHVVGDDNRTIESPAGDILTALPQPQVFATREAPDEHQLQISFPQGLQLATGESGVAIRVPLRIRARRVGDVGWRNLPELHFQQRQLGQIRATIRFAWTDDPSGAPAAASGSGWVEARRFAPGQTALPAAEDWAADPYFGTSGPDYLDAGNTGTTGVQHVQMDRWTATLLLDRAEWPPGRYEFEIVRGAAFKTSDYNAGSYQYGGSVWDFFGRRGTPGQIVMSRDNVVDSLYLLRSVSIWDEHPLPSRDLAVIAIRARNRAADRLSVLASGWVRDWDGTGWRDWTTTSNPAPHLVDVWTGMLNVDPVPDGLIWHDRLLEWRAHCAAEGYTVDAIIEDRSVDDVARLVASCGYAEPYMSDQWGVVYDRDTSAEAPVQVFTGRNSQGFGWSKGFARMPDGLRVNFAEQVRDYEPRQISVFRPGLSNDNGRVEQVDYPGLVDYDAVHRRALYDQAQAIYRSTFYNLTAPAEYLLSRRGDLVGIQHQALSEWAGSARVAAVQLDGNGDTVAILPDTPLTISQRPYMDQVPNLAAEDRLDLLGLRMGLAIRAGGNVAIHDATQDGDWIDLDPPAPGDITGALVVVGASGHVYRRVRIMDIEPGDDLTARITAVDEAPQIWSMLHG</sequence>
<dbReference type="InterPro" id="IPR032876">
    <property type="entry name" value="J_dom"/>
</dbReference>
<proteinExistence type="predicted"/>
<reference evidence="4" key="1">
    <citation type="submission" date="2016-11" db="EMBL/GenBank/DDBJ databases">
        <authorList>
            <person name="Varghese N."/>
            <person name="Submissions S."/>
        </authorList>
    </citation>
    <scope>NUCLEOTIDE SEQUENCE [LARGE SCALE GENOMIC DNA]</scope>
    <source>
        <strain evidence="4">DSM 6637</strain>
    </source>
</reference>
<dbReference type="STRING" id="53463.SAMN05444389_101448"/>
<feature type="domain" description="Tip attachment protein J" evidence="2">
    <location>
        <begin position="631"/>
        <end position="732"/>
    </location>
</feature>
<accession>A0A1M7DMW2</accession>
<protein>
    <submittedName>
        <fullName evidence="3">Putative phage tail protein</fullName>
    </submittedName>
</protein>
<dbReference type="Proteomes" id="UP000184444">
    <property type="component" value="Unassembled WGS sequence"/>
</dbReference>
<dbReference type="Pfam" id="PF13550">
    <property type="entry name" value="Phage-tail_3"/>
    <property type="match status" value="1"/>
</dbReference>
<dbReference type="EMBL" id="FRCK01000001">
    <property type="protein sequence ID" value="SHL80747.1"/>
    <property type="molecule type" value="Genomic_DNA"/>
</dbReference>
<keyword evidence="4" id="KW-1185">Reference proteome</keyword>
<organism evidence="3 4">
    <name type="scientific">Paracoccus solventivorans</name>
    <dbReference type="NCBI Taxonomy" id="53463"/>
    <lineage>
        <taxon>Bacteria</taxon>
        <taxon>Pseudomonadati</taxon>
        <taxon>Pseudomonadota</taxon>
        <taxon>Alphaproteobacteria</taxon>
        <taxon>Rhodobacterales</taxon>
        <taxon>Paracoccaceae</taxon>
        <taxon>Paracoccus</taxon>
    </lineage>
</organism>
<evidence type="ECO:0000313" key="4">
    <source>
        <dbReference type="Proteomes" id="UP000184444"/>
    </source>
</evidence>
<name>A0A1M7DMW2_9RHOB</name>
<gene>
    <name evidence="3" type="ORF">SAMN05444389_101448</name>
</gene>
<evidence type="ECO:0000256" key="1">
    <source>
        <dbReference type="SAM" id="MobiDB-lite"/>
    </source>
</evidence>
<evidence type="ECO:0000259" key="2">
    <source>
        <dbReference type="Pfam" id="PF13550"/>
    </source>
</evidence>
<evidence type="ECO:0000313" key="3">
    <source>
        <dbReference type="EMBL" id="SHL80747.1"/>
    </source>
</evidence>